<keyword evidence="7" id="KW-0479">Metal-binding</keyword>
<keyword evidence="4" id="KW-0158">Chromosome</keyword>
<reference evidence="19 20" key="1">
    <citation type="journal article" date="2021" name="BMC Biol.">
        <title>Horizontally acquired antibacterial genes associated with adaptive radiation of ladybird beetles.</title>
        <authorList>
            <person name="Li H.S."/>
            <person name="Tang X.F."/>
            <person name="Huang Y.H."/>
            <person name="Xu Z.Y."/>
            <person name="Chen M.L."/>
            <person name="Du X.Y."/>
            <person name="Qiu B.Y."/>
            <person name="Chen P.T."/>
            <person name="Zhang W."/>
            <person name="Slipinski A."/>
            <person name="Escalona H.E."/>
            <person name="Waterhouse R.M."/>
            <person name="Zwick A."/>
            <person name="Pang H."/>
        </authorList>
    </citation>
    <scope>NUCLEOTIDE SEQUENCE [LARGE SCALE GENOMIC DNA]</scope>
    <source>
        <strain evidence="19">SYSU2018</strain>
    </source>
</reference>
<comment type="subcellular location">
    <subcellularLocation>
        <location evidence="1">Chromosome</location>
    </subcellularLocation>
    <subcellularLocation>
        <location evidence="2">Nucleus speckle</location>
    </subcellularLocation>
</comment>
<evidence type="ECO:0000256" key="1">
    <source>
        <dbReference type="ARBA" id="ARBA00004286"/>
    </source>
</evidence>
<dbReference type="Proteomes" id="UP001516400">
    <property type="component" value="Unassembled WGS sequence"/>
</dbReference>
<evidence type="ECO:0000256" key="11">
    <source>
        <dbReference type="ARBA" id="ARBA00023054"/>
    </source>
</evidence>
<gene>
    <name evidence="19" type="ORF">HHI36_016450</name>
</gene>
<dbReference type="PANTHER" id="PTHR13278">
    <property type="entry name" value="ZINC FINGER PROTEIN 830"/>
    <property type="match status" value="1"/>
</dbReference>
<dbReference type="Gene3D" id="3.30.160.60">
    <property type="entry name" value="Classic Zinc Finger"/>
    <property type="match status" value="1"/>
</dbReference>
<dbReference type="GO" id="GO:0005634">
    <property type="term" value="C:nucleus"/>
    <property type="evidence" value="ECO:0007669"/>
    <property type="project" value="UniProtKB-SubCell"/>
</dbReference>
<feature type="domain" description="C2H2-type" evidence="17">
    <location>
        <begin position="50"/>
        <end position="74"/>
    </location>
</feature>
<dbReference type="InterPro" id="IPR059039">
    <property type="entry name" value="ZNF380_CC"/>
</dbReference>
<dbReference type="GO" id="GO:0008270">
    <property type="term" value="F:zinc ion binding"/>
    <property type="evidence" value="ECO:0007669"/>
    <property type="project" value="UniProtKB-KW"/>
</dbReference>
<evidence type="ECO:0000313" key="20">
    <source>
        <dbReference type="Proteomes" id="UP001516400"/>
    </source>
</evidence>
<evidence type="ECO:0000259" key="18">
    <source>
        <dbReference type="Pfam" id="PF23406"/>
    </source>
</evidence>
<keyword evidence="12" id="KW-0539">Nucleus</keyword>
<dbReference type="EMBL" id="JABFTP020000124">
    <property type="protein sequence ID" value="KAL3278932.1"/>
    <property type="molecule type" value="Genomic_DNA"/>
</dbReference>
<evidence type="ECO:0000256" key="2">
    <source>
        <dbReference type="ARBA" id="ARBA00004324"/>
    </source>
</evidence>
<evidence type="ECO:0000313" key="19">
    <source>
        <dbReference type="EMBL" id="KAL3278932.1"/>
    </source>
</evidence>
<evidence type="ECO:0000256" key="16">
    <source>
        <dbReference type="SAM" id="MobiDB-lite"/>
    </source>
</evidence>
<evidence type="ECO:0000256" key="14">
    <source>
        <dbReference type="ARBA" id="ARBA00030672"/>
    </source>
</evidence>
<name>A0ABD2NJQ2_9CUCU</name>
<evidence type="ECO:0000256" key="6">
    <source>
        <dbReference type="ARBA" id="ARBA00022618"/>
    </source>
</evidence>
<keyword evidence="20" id="KW-1185">Reference proteome</keyword>
<dbReference type="InterPro" id="IPR036236">
    <property type="entry name" value="Znf_C2H2_sf"/>
</dbReference>
<sequence>MMALRNAAKKKVSQLELRKYMQEHKSRGRVETTSKQIESPLAKYNEQGQLTCVLCKSVVRSEAVWNIHLNAKQHRQNVELAKKLKERTNNFTTPLKRPLTPPLEVPTKKPKSILKNGSKSEETTDSSQENTPVKEKADLPSDFFDTSGKNSKIDVKRTGKDKVEKMQIDQVQKDASEILPEGFFDDPKLDAKARNLEYKDPIQEEWDRFQKEIRDAEGESAAIIAEDQEEATTERQIDEIDEQMKNLSKVLDLEKRKWKLFL</sequence>
<evidence type="ECO:0000259" key="17">
    <source>
        <dbReference type="Pfam" id="PF12874"/>
    </source>
</evidence>
<evidence type="ECO:0000256" key="7">
    <source>
        <dbReference type="ARBA" id="ARBA00022723"/>
    </source>
</evidence>
<dbReference type="Pfam" id="PF12874">
    <property type="entry name" value="zf-met"/>
    <property type="match status" value="1"/>
</dbReference>
<proteinExistence type="predicted"/>
<dbReference type="SUPFAM" id="SSF57667">
    <property type="entry name" value="beta-beta-alpha zinc fingers"/>
    <property type="match status" value="1"/>
</dbReference>
<keyword evidence="6" id="KW-0132">Cell division</keyword>
<dbReference type="Pfam" id="PF23406">
    <property type="entry name" value="ZNF380_CC"/>
    <property type="match status" value="1"/>
</dbReference>
<feature type="coiled-coil region" evidence="15">
    <location>
        <begin position="230"/>
        <end position="257"/>
    </location>
</feature>
<feature type="region of interest" description="Disordered" evidence="16">
    <location>
        <begin position="89"/>
        <end position="152"/>
    </location>
</feature>
<dbReference type="InterPro" id="IPR040050">
    <property type="entry name" value="ZNF830-like"/>
</dbReference>
<keyword evidence="13" id="KW-0131">Cell cycle</keyword>
<dbReference type="PANTHER" id="PTHR13278:SF0">
    <property type="entry name" value="ZINC FINGER PROTEIN 830"/>
    <property type="match status" value="1"/>
</dbReference>
<evidence type="ECO:0000256" key="13">
    <source>
        <dbReference type="ARBA" id="ARBA00023306"/>
    </source>
</evidence>
<keyword evidence="5" id="KW-0217">Developmental protein</keyword>
<protein>
    <recommendedName>
        <fullName evidence="3">Zinc finger protein 830</fullName>
    </recommendedName>
    <alternativeName>
        <fullName evidence="14">Coiled-coil domain-containing protein 16</fullName>
    </alternativeName>
</protein>
<comment type="caution">
    <text evidence="19">The sequence shown here is derived from an EMBL/GenBank/DDBJ whole genome shotgun (WGS) entry which is preliminary data.</text>
</comment>
<evidence type="ECO:0000256" key="3">
    <source>
        <dbReference type="ARBA" id="ARBA00017358"/>
    </source>
</evidence>
<accession>A0ABD2NJQ2</accession>
<evidence type="ECO:0000256" key="5">
    <source>
        <dbReference type="ARBA" id="ARBA00022473"/>
    </source>
</evidence>
<keyword evidence="9" id="KW-0498">Mitosis</keyword>
<keyword evidence="10" id="KW-0862">Zinc</keyword>
<evidence type="ECO:0000256" key="15">
    <source>
        <dbReference type="SAM" id="Coils"/>
    </source>
</evidence>
<evidence type="ECO:0000256" key="12">
    <source>
        <dbReference type="ARBA" id="ARBA00023242"/>
    </source>
</evidence>
<dbReference type="AlphaFoldDB" id="A0ABD2NJQ2"/>
<organism evidence="19 20">
    <name type="scientific">Cryptolaemus montrouzieri</name>
    <dbReference type="NCBI Taxonomy" id="559131"/>
    <lineage>
        <taxon>Eukaryota</taxon>
        <taxon>Metazoa</taxon>
        <taxon>Ecdysozoa</taxon>
        <taxon>Arthropoda</taxon>
        <taxon>Hexapoda</taxon>
        <taxon>Insecta</taxon>
        <taxon>Pterygota</taxon>
        <taxon>Neoptera</taxon>
        <taxon>Endopterygota</taxon>
        <taxon>Coleoptera</taxon>
        <taxon>Polyphaga</taxon>
        <taxon>Cucujiformia</taxon>
        <taxon>Coccinelloidea</taxon>
        <taxon>Coccinellidae</taxon>
        <taxon>Scymninae</taxon>
        <taxon>Scymnini</taxon>
        <taxon>Cryptolaemus</taxon>
    </lineage>
</organism>
<keyword evidence="11 15" id="KW-0175">Coiled coil</keyword>
<evidence type="ECO:0000256" key="10">
    <source>
        <dbReference type="ARBA" id="ARBA00022833"/>
    </source>
</evidence>
<evidence type="ECO:0000256" key="9">
    <source>
        <dbReference type="ARBA" id="ARBA00022776"/>
    </source>
</evidence>
<feature type="domain" description="ZNF380 coiled-coil" evidence="18">
    <location>
        <begin position="179"/>
        <end position="257"/>
    </location>
</feature>
<evidence type="ECO:0000256" key="4">
    <source>
        <dbReference type="ARBA" id="ARBA00022454"/>
    </source>
</evidence>
<keyword evidence="8" id="KW-0863">Zinc-finger</keyword>
<evidence type="ECO:0000256" key="8">
    <source>
        <dbReference type="ARBA" id="ARBA00022771"/>
    </source>
</evidence>
<dbReference type="InterPro" id="IPR013087">
    <property type="entry name" value="Znf_C2H2_type"/>
</dbReference>